<proteinExistence type="inferred from homology"/>
<sequence length="66" mass="7743">MEIPVRCLSCGKVIGDKWEEFKERTEEDGEHPKEVMDDLGLERYCCRTIFMTHVDTVEEVAEHKIT</sequence>
<keyword evidence="2 5" id="KW-0479">Metal-binding</keyword>
<keyword evidence="1 5" id="KW-0240">DNA-directed RNA polymerase</keyword>
<name>A0ABY8CFG7_9ARCH</name>
<protein>
    <recommendedName>
        <fullName evidence="5">DNA-directed RNA polymerase subunit Rpo10</fullName>
        <ecNumber evidence="5">2.7.7.6</ecNumber>
    </recommendedName>
    <alternativeName>
        <fullName evidence="5">DNA-directed RNA polymerase subunit N</fullName>
    </alternativeName>
</protein>
<dbReference type="Pfam" id="PF01194">
    <property type="entry name" value="RNA_pol_N"/>
    <property type="match status" value="1"/>
</dbReference>
<comment type="similarity">
    <text evidence="5">Belongs to the archaeal Rpo10/eukaryotic RPB10 RNA polymerase subunit family.</text>
</comment>
<dbReference type="PANTHER" id="PTHR23431">
    <property type="entry name" value="DNA-DIRECTED RNA POLYMERASES I, II, AND III SUBUNIT RPABC5 FAMILY MEMBER"/>
    <property type="match status" value="1"/>
</dbReference>
<dbReference type="Proteomes" id="UP001218034">
    <property type="component" value="Chromosome"/>
</dbReference>
<keyword evidence="7" id="KW-1185">Reference proteome</keyword>
<keyword evidence="4 5" id="KW-0804">Transcription</keyword>
<feature type="binding site" evidence="5">
    <location>
        <position position="10"/>
    </location>
    <ligand>
        <name>Zn(2+)</name>
        <dbReference type="ChEBI" id="CHEBI:29105"/>
    </ligand>
</feature>
<gene>
    <name evidence="5 6" type="primary">rpoN</name>
    <name evidence="5" type="synonym">rpo10</name>
    <name evidence="6" type="ORF">SVXNc_0930</name>
</gene>
<keyword evidence="5 6" id="KW-0808">Transferase</keyword>
<dbReference type="EMBL" id="CP104395">
    <property type="protein sequence ID" value="WEL19932.1"/>
    <property type="molecule type" value="Genomic_DNA"/>
</dbReference>
<dbReference type="GeneID" id="98291007"/>
<dbReference type="GO" id="GO:0003899">
    <property type="term" value="F:DNA-directed RNA polymerase activity"/>
    <property type="evidence" value="ECO:0007669"/>
    <property type="project" value="UniProtKB-EC"/>
</dbReference>
<evidence type="ECO:0000256" key="3">
    <source>
        <dbReference type="ARBA" id="ARBA00022833"/>
    </source>
</evidence>
<dbReference type="EC" id="2.7.7.6" evidence="5"/>
<reference evidence="6 7" key="1">
    <citation type="submission" date="2022-09" db="EMBL/GenBank/DDBJ databases">
        <title>Xylan utilization by haloarchaea-nanohaloarchaea associations.</title>
        <authorList>
            <person name="Yakimov M."/>
        </authorList>
    </citation>
    <scope>NUCLEOTIDE SEQUENCE [LARGE SCALE GENOMIC DNA]</scope>
    <source>
        <strain evidence="6 7">SVXNc</strain>
    </source>
</reference>
<comment type="cofactor">
    <cofactor evidence="5">
        <name>Zn(2+)</name>
        <dbReference type="ChEBI" id="CHEBI:29105"/>
    </cofactor>
    <text evidence="5">Binds 1 zinc ion.</text>
</comment>
<dbReference type="HAMAP" id="MF_00250">
    <property type="entry name" value="RNApol_arch_Rpo10"/>
    <property type="match status" value="1"/>
</dbReference>
<dbReference type="InterPro" id="IPR023580">
    <property type="entry name" value="RNA_pol_su_RPB10"/>
</dbReference>
<evidence type="ECO:0000256" key="1">
    <source>
        <dbReference type="ARBA" id="ARBA00022478"/>
    </source>
</evidence>
<dbReference type="RefSeq" id="WP_347721761.1">
    <property type="nucleotide sequence ID" value="NZ_CP104395.1"/>
</dbReference>
<keyword evidence="5 6" id="KW-0548">Nucleotidyltransferase</keyword>
<feature type="binding site" evidence="5">
    <location>
        <position position="45"/>
    </location>
    <ligand>
        <name>Zn(2+)</name>
        <dbReference type="ChEBI" id="CHEBI:29105"/>
    </ligand>
</feature>
<dbReference type="GO" id="GO:0000428">
    <property type="term" value="C:DNA-directed RNA polymerase complex"/>
    <property type="evidence" value="ECO:0007669"/>
    <property type="project" value="UniProtKB-KW"/>
</dbReference>
<feature type="binding site" evidence="5">
    <location>
        <position position="46"/>
    </location>
    <ligand>
        <name>Zn(2+)</name>
        <dbReference type="ChEBI" id="CHEBI:29105"/>
    </ligand>
</feature>
<evidence type="ECO:0000313" key="7">
    <source>
        <dbReference type="Proteomes" id="UP001218034"/>
    </source>
</evidence>
<dbReference type="NCBIfam" id="NF003089">
    <property type="entry name" value="PRK04016.1"/>
    <property type="match status" value="1"/>
</dbReference>
<comment type="subunit">
    <text evidence="5">Part of the RNA polymerase complex.</text>
</comment>
<evidence type="ECO:0000313" key="6">
    <source>
        <dbReference type="EMBL" id="WEL19932.1"/>
    </source>
</evidence>
<keyword evidence="3 5" id="KW-0862">Zinc</keyword>
<comment type="catalytic activity">
    <reaction evidence="5">
        <text>RNA(n) + a ribonucleoside 5'-triphosphate = RNA(n+1) + diphosphate</text>
        <dbReference type="Rhea" id="RHEA:21248"/>
        <dbReference type="Rhea" id="RHEA-COMP:14527"/>
        <dbReference type="Rhea" id="RHEA-COMP:17342"/>
        <dbReference type="ChEBI" id="CHEBI:33019"/>
        <dbReference type="ChEBI" id="CHEBI:61557"/>
        <dbReference type="ChEBI" id="CHEBI:140395"/>
        <dbReference type="EC" id="2.7.7.6"/>
    </reaction>
</comment>
<dbReference type="InterPro" id="IPR000268">
    <property type="entry name" value="RPABC5/Rpb10"/>
</dbReference>
<evidence type="ECO:0000256" key="4">
    <source>
        <dbReference type="ARBA" id="ARBA00023163"/>
    </source>
</evidence>
<accession>A0ABY8CFG7</accession>
<comment type="subcellular location">
    <subcellularLocation>
        <location evidence="5">Cytoplasm</location>
    </subcellularLocation>
</comment>
<feature type="binding site" evidence="5">
    <location>
        <position position="7"/>
    </location>
    <ligand>
        <name>Zn(2+)</name>
        <dbReference type="ChEBI" id="CHEBI:29105"/>
    </ligand>
</feature>
<keyword evidence="5" id="KW-0963">Cytoplasm</keyword>
<comment type="function">
    <text evidence="5">DNA-dependent RNA polymerase (RNAP) catalyzes the transcription of DNA into RNA using the four ribonucleoside triphosphates as substrates.</text>
</comment>
<organism evidence="6 7">
    <name type="scientific">Candidatus Nanohalococcus occultus</name>
    <dbReference type="NCBI Taxonomy" id="2978047"/>
    <lineage>
        <taxon>Archaea</taxon>
        <taxon>Candidatus Nanohalarchaeota</taxon>
        <taxon>Candidatus Nanohalarchaeota incertae sedis</taxon>
        <taxon>Candidatus Nanohalococcus</taxon>
    </lineage>
</organism>
<dbReference type="PIRSF" id="PIRSF005653">
    <property type="entry name" value="RNA_pol_N/8_sub"/>
    <property type="match status" value="1"/>
</dbReference>
<evidence type="ECO:0000256" key="2">
    <source>
        <dbReference type="ARBA" id="ARBA00022723"/>
    </source>
</evidence>
<dbReference type="Gene3D" id="1.10.10.60">
    <property type="entry name" value="Homeodomain-like"/>
    <property type="match status" value="1"/>
</dbReference>
<dbReference type="SUPFAM" id="SSF46924">
    <property type="entry name" value="RNA polymerase subunit RPB10"/>
    <property type="match status" value="1"/>
</dbReference>
<dbReference type="PANTHER" id="PTHR23431:SF3">
    <property type="entry name" value="DNA-DIRECTED RNA POLYMERASES I, II, AND III SUBUNIT RPABC5"/>
    <property type="match status" value="1"/>
</dbReference>
<evidence type="ECO:0000256" key="5">
    <source>
        <dbReference type="HAMAP-Rule" id="MF_00250"/>
    </source>
</evidence>